<name>A0A5E4BN34_MARMO</name>
<dbReference type="SUPFAM" id="SSF53067">
    <property type="entry name" value="Actin-like ATPase domain"/>
    <property type="match status" value="1"/>
</dbReference>
<evidence type="ECO:0000313" key="5">
    <source>
        <dbReference type="EMBL" id="VTJ70072.1"/>
    </source>
</evidence>
<keyword evidence="6" id="KW-1185">Reference proteome</keyword>
<keyword evidence="2" id="KW-0547">Nucleotide-binding</keyword>
<proteinExistence type="inferred from homology"/>
<dbReference type="AlphaFoldDB" id="A0A5E4BN34"/>
<dbReference type="Gene3D" id="3.30.420.40">
    <property type="match status" value="2"/>
</dbReference>
<gene>
    <name evidence="4" type="ORF">GHT09_011598</name>
    <name evidence="5" type="ORF">MONAX_5E002102</name>
</gene>
<evidence type="ECO:0000256" key="1">
    <source>
        <dbReference type="ARBA" id="ARBA00007381"/>
    </source>
</evidence>
<dbReference type="Proteomes" id="UP000662637">
    <property type="component" value="Unassembled WGS sequence"/>
</dbReference>
<evidence type="ECO:0000256" key="3">
    <source>
        <dbReference type="ARBA" id="ARBA00022840"/>
    </source>
</evidence>
<dbReference type="EMBL" id="CABDUW010000489">
    <property type="protein sequence ID" value="VTJ70072.1"/>
    <property type="molecule type" value="Genomic_DNA"/>
</dbReference>
<evidence type="ECO:0000313" key="6">
    <source>
        <dbReference type="Proteomes" id="UP000335636"/>
    </source>
</evidence>
<organism evidence="5 6">
    <name type="scientific">Marmota monax</name>
    <name type="common">Woodchuck</name>
    <dbReference type="NCBI Taxonomy" id="9995"/>
    <lineage>
        <taxon>Eukaryota</taxon>
        <taxon>Metazoa</taxon>
        <taxon>Chordata</taxon>
        <taxon>Craniata</taxon>
        <taxon>Vertebrata</taxon>
        <taxon>Euteleostomi</taxon>
        <taxon>Mammalia</taxon>
        <taxon>Eutheria</taxon>
        <taxon>Euarchontoglires</taxon>
        <taxon>Glires</taxon>
        <taxon>Rodentia</taxon>
        <taxon>Sciuromorpha</taxon>
        <taxon>Sciuridae</taxon>
        <taxon>Xerinae</taxon>
        <taxon>Marmotini</taxon>
        <taxon>Marmota</taxon>
    </lineage>
</organism>
<sequence>MTLNCQRTNLTQMATQTDSLDLAFWERKVESQVLFETEISLKLLDGLNEDLCQKILTPIQQALKEGHLDATRLTGCFSRGSPSSPGIPSHQEFLGKGPNPSVAPDLAVVAGVAKQGLMEARGLSKSVLETSPISIYKIQLNSGGMICDQIQIYDLIW</sequence>
<reference evidence="5 6" key="1">
    <citation type="submission" date="2019-04" db="EMBL/GenBank/DDBJ databases">
        <authorList>
            <person name="Alioto T."/>
            <person name="Alioto T."/>
        </authorList>
    </citation>
    <scope>NUCLEOTIDE SEQUENCE [LARGE SCALE GENOMIC DNA]</scope>
</reference>
<dbReference type="EMBL" id="WJEC01001999">
    <property type="protein sequence ID" value="KAF7477318.1"/>
    <property type="molecule type" value="Genomic_DNA"/>
</dbReference>
<evidence type="ECO:0000256" key="2">
    <source>
        <dbReference type="ARBA" id="ARBA00022741"/>
    </source>
</evidence>
<dbReference type="GO" id="GO:0005524">
    <property type="term" value="F:ATP binding"/>
    <property type="evidence" value="ECO:0007669"/>
    <property type="project" value="UniProtKB-KW"/>
</dbReference>
<dbReference type="InterPro" id="IPR013126">
    <property type="entry name" value="Hsp_70_fam"/>
</dbReference>
<dbReference type="Gene3D" id="3.90.640.10">
    <property type="entry name" value="Actin, Chain A, domain 4"/>
    <property type="match status" value="1"/>
</dbReference>
<accession>A0A5E4BN34</accession>
<dbReference type="GO" id="GO:0140662">
    <property type="term" value="F:ATP-dependent protein folding chaperone"/>
    <property type="evidence" value="ECO:0007669"/>
    <property type="project" value="InterPro"/>
</dbReference>
<dbReference type="Pfam" id="PF00012">
    <property type="entry name" value="HSP70"/>
    <property type="match status" value="1"/>
</dbReference>
<dbReference type="InterPro" id="IPR043129">
    <property type="entry name" value="ATPase_NBD"/>
</dbReference>
<keyword evidence="3" id="KW-0067">ATP-binding</keyword>
<comment type="similarity">
    <text evidence="1">Belongs to the heat shock protein 70 family.</text>
</comment>
<evidence type="ECO:0000313" key="4">
    <source>
        <dbReference type="EMBL" id="KAF7477318.1"/>
    </source>
</evidence>
<dbReference type="Proteomes" id="UP000335636">
    <property type="component" value="Unassembled WGS sequence"/>
</dbReference>
<protein>
    <submittedName>
        <fullName evidence="5">Uncharacterized protein</fullName>
    </submittedName>
</protein>
<reference evidence="4" key="2">
    <citation type="submission" date="2020-08" db="EMBL/GenBank/DDBJ databases">
        <authorList>
            <person name="Shumante A."/>
            <person name="Zimin A.V."/>
            <person name="Puiu D."/>
            <person name="Salzberg S.L."/>
        </authorList>
    </citation>
    <scope>NUCLEOTIDE SEQUENCE</scope>
    <source>
        <strain evidence="4">WC2-LM</strain>
        <tissue evidence="4">Liver</tissue>
    </source>
</reference>